<dbReference type="InterPro" id="IPR018316">
    <property type="entry name" value="Tubulin/FtsZ_2-layer-sand-dom"/>
</dbReference>
<sequence length="487" mass="52294">MVDFVDIAPLRSSIIMCVGVGGGGGNAVRHLFNLGNTDVTFAICNTDRQALEMSPIPNKIKLGETLTEGLGAGNKPEKGRDAALESQEEIRRLFEDFDTKMVFITAGMGGGTGTGAAPVVARIAKEMDILTVAIVSIPFEAEGKVRIEQAIEGIEEISKYADSLLVIDNENIVAIHGDLDLDAAFSKADDILATAAKSIADIITKKHKVNVDLADVKTVMTNSGVALMGSEQNKADVGVMEIAKRAVESPLLNHNNIKGAKNVLLNISYHNRKVTIGETNELLKLIQTRSNTNLNTTLIWGAGVDDSLGDEVRITVVATGFDTNHTIAAIKEKYRKAFDIYGDVVVAAEPVAPVMHRGREVVNLDGAENVKAEKPRAEEEDPSGFVVTVRSNESEPSSSSVPTTESLAAPVRITEPIAAVATEEMEAKPIVSQVDEKSLDVAAYLRRGVVLEGVASRSGAQRENLFEVKKKQEDKYNNTIGLFDSEE</sequence>
<dbReference type="KEGG" id="rbc:BN938_0952"/>
<feature type="binding site" evidence="4">
    <location>
        <begin position="111"/>
        <end position="113"/>
    </location>
    <ligand>
        <name>GTP</name>
        <dbReference type="ChEBI" id="CHEBI:37565"/>
    </ligand>
</feature>
<comment type="subcellular location">
    <subcellularLocation>
        <location evidence="4">Cytoplasm</location>
    </subcellularLocation>
    <text evidence="4">Assembles at midcell at the inner surface of the cytoplasmic membrane.</text>
</comment>
<dbReference type="InterPro" id="IPR020805">
    <property type="entry name" value="Cell_div_FtsZ_CS"/>
</dbReference>
<dbReference type="InterPro" id="IPR003008">
    <property type="entry name" value="Tubulin_FtsZ_GTPase"/>
</dbReference>
<keyword evidence="3 4" id="KW-0342">GTP-binding</keyword>
<dbReference type="SMART" id="SM00865">
    <property type="entry name" value="Tubulin_C"/>
    <property type="match status" value="1"/>
</dbReference>
<name>A0A060R757_9BACT</name>
<dbReference type="PROSITE" id="PS01134">
    <property type="entry name" value="FTSZ_1"/>
    <property type="match status" value="1"/>
</dbReference>
<dbReference type="GO" id="GO:0032153">
    <property type="term" value="C:cell division site"/>
    <property type="evidence" value="ECO:0007669"/>
    <property type="project" value="UniProtKB-UniRule"/>
</dbReference>
<evidence type="ECO:0000256" key="1">
    <source>
        <dbReference type="ARBA" id="ARBA00009690"/>
    </source>
</evidence>
<dbReference type="GO" id="GO:0003924">
    <property type="term" value="F:GTPase activity"/>
    <property type="evidence" value="ECO:0007669"/>
    <property type="project" value="UniProtKB-UniRule"/>
</dbReference>
<feature type="binding site" evidence="4">
    <location>
        <position position="146"/>
    </location>
    <ligand>
        <name>GTP</name>
        <dbReference type="ChEBI" id="CHEBI:37565"/>
    </ligand>
</feature>
<dbReference type="PATRIC" id="fig|1433126.3.peg.950"/>
<comment type="subunit">
    <text evidence="4">Homodimer. Polymerizes to form a dynamic ring structure in a strictly GTP-dependent manner. Interacts directly with several other division proteins.</text>
</comment>
<feature type="binding site" evidence="4">
    <location>
        <begin position="22"/>
        <end position="26"/>
    </location>
    <ligand>
        <name>GTP</name>
        <dbReference type="ChEBI" id="CHEBI:37565"/>
    </ligand>
</feature>
<evidence type="ECO:0000259" key="7">
    <source>
        <dbReference type="SMART" id="SM00864"/>
    </source>
</evidence>
<evidence type="ECO:0000259" key="8">
    <source>
        <dbReference type="SMART" id="SM00865"/>
    </source>
</evidence>
<dbReference type="GO" id="GO:0005737">
    <property type="term" value="C:cytoplasm"/>
    <property type="evidence" value="ECO:0007669"/>
    <property type="project" value="UniProtKB-SubCell"/>
</dbReference>
<keyword evidence="2 4" id="KW-0547">Nucleotide-binding</keyword>
<dbReference type="NCBIfam" id="TIGR00065">
    <property type="entry name" value="ftsZ"/>
    <property type="match status" value="1"/>
</dbReference>
<dbReference type="InterPro" id="IPR000158">
    <property type="entry name" value="Cell_div_FtsZ"/>
</dbReference>
<dbReference type="PRINTS" id="PR00423">
    <property type="entry name" value="CELLDVISFTSZ"/>
</dbReference>
<dbReference type="Pfam" id="PF00091">
    <property type="entry name" value="Tubulin"/>
    <property type="match status" value="1"/>
</dbReference>
<evidence type="ECO:0000256" key="2">
    <source>
        <dbReference type="ARBA" id="ARBA00022741"/>
    </source>
</evidence>
<dbReference type="GO" id="GO:0000917">
    <property type="term" value="P:division septum assembly"/>
    <property type="evidence" value="ECO:0007669"/>
    <property type="project" value="UniProtKB-KW"/>
</dbReference>
<comment type="similarity">
    <text evidence="1 4 6">Belongs to the FtsZ family.</text>
</comment>
<dbReference type="GO" id="GO:0051258">
    <property type="term" value="P:protein polymerization"/>
    <property type="evidence" value="ECO:0007669"/>
    <property type="project" value="UniProtKB-UniRule"/>
</dbReference>
<dbReference type="InterPro" id="IPR008280">
    <property type="entry name" value="Tub_FtsZ_C"/>
</dbReference>
<evidence type="ECO:0000256" key="4">
    <source>
        <dbReference type="HAMAP-Rule" id="MF_00909"/>
    </source>
</evidence>
<feature type="domain" description="Tubulin/FtsZ 2-layer sandwich" evidence="8">
    <location>
        <begin position="209"/>
        <end position="330"/>
    </location>
</feature>
<dbReference type="OrthoDB" id="9813375at2"/>
<accession>A0A060R757</accession>
<keyword evidence="4 6" id="KW-0717">Septation</keyword>
<dbReference type="STRING" id="1433126.BN938_0952"/>
<evidence type="ECO:0000313" key="9">
    <source>
        <dbReference type="EMBL" id="CDN31051.1"/>
    </source>
</evidence>
<dbReference type="CDD" id="cd02201">
    <property type="entry name" value="FtsZ_type1"/>
    <property type="match status" value="1"/>
</dbReference>
<keyword evidence="10" id="KW-1185">Reference proteome</keyword>
<dbReference type="PANTHER" id="PTHR30314:SF3">
    <property type="entry name" value="MITOCHONDRIAL DIVISION PROTEIN FSZA"/>
    <property type="match status" value="1"/>
</dbReference>
<dbReference type="SUPFAM" id="SSF52490">
    <property type="entry name" value="Tubulin nucleotide-binding domain-like"/>
    <property type="match status" value="1"/>
</dbReference>
<dbReference type="Proteomes" id="UP000027616">
    <property type="component" value="Chromosome I"/>
</dbReference>
<dbReference type="HOGENOM" id="CLU_024865_0_5_10"/>
<dbReference type="EMBL" id="HG934468">
    <property type="protein sequence ID" value="CDN31051.1"/>
    <property type="molecule type" value="Genomic_DNA"/>
</dbReference>
<dbReference type="PROSITE" id="PS01135">
    <property type="entry name" value="FTSZ_2"/>
    <property type="match status" value="1"/>
</dbReference>
<dbReference type="SMART" id="SM00864">
    <property type="entry name" value="Tubulin"/>
    <property type="match status" value="1"/>
</dbReference>
<feature type="binding site" evidence="4">
    <location>
        <position position="142"/>
    </location>
    <ligand>
        <name>GTP</name>
        <dbReference type="ChEBI" id="CHEBI:37565"/>
    </ligand>
</feature>
<dbReference type="AlphaFoldDB" id="A0A060R757"/>
<dbReference type="Pfam" id="PF12327">
    <property type="entry name" value="FtsZ_C"/>
    <property type="match status" value="1"/>
</dbReference>
<dbReference type="InterPro" id="IPR036525">
    <property type="entry name" value="Tubulin/FtsZ_GTPase_sf"/>
</dbReference>
<dbReference type="Gene3D" id="3.40.50.1440">
    <property type="entry name" value="Tubulin/FtsZ, GTPase domain"/>
    <property type="match status" value="1"/>
</dbReference>
<evidence type="ECO:0000256" key="5">
    <source>
        <dbReference type="NCBIfam" id="TIGR00065"/>
    </source>
</evidence>
<reference evidence="9 10" key="1">
    <citation type="journal article" date="2015" name="Genome Announc.">
        <title>Complete Genome Sequence of the Novel Leech Symbiont Mucinivorans hirudinis M3T.</title>
        <authorList>
            <person name="Nelson M.C."/>
            <person name="Bomar L."/>
            <person name="Graf J."/>
        </authorList>
    </citation>
    <scope>NUCLEOTIDE SEQUENCE [LARGE SCALE GENOMIC DNA]</scope>
    <source>
        <strain evidence="10">M3</strain>
    </source>
</reference>
<dbReference type="eggNOG" id="COG0206">
    <property type="taxonomic scope" value="Bacteria"/>
</dbReference>
<keyword evidence="4 6" id="KW-0131">Cell cycle</keyword>
<evidence type="ECO:0000256" key="3">
    <source>
        <dbReference type="ARBA" id="ARBA00023134"/>
    </source>
</evidence>
<dbReference type="PANTHER" id="PTHR30314">
    <property type="entry name" value="CELL DIVISION PROTEIN FTSZ-RELATED"/>
    <property type="match status" value="1"/>
</dbReference>
<evidence type="ECO:0000256" key="6">
    <source>
        <dbReference type="RuleBase" id="RU000631"/>
    </source>
</evidence>
<dbReference type="HAMAP" id="MF_00909">
    <property type="entry name" value="FtsZ"/>
    <property type="match status" value="1"/>
</dbReference>
<keyword evidence="4 6" id="KW-0132">Cell division</keyword>
<dbReference type="InterPro" id="IPR024757">
    <property type="entry name" value="FtsZ_C"/>
</dbReference>
<feature type="domain" description="Tubulin/FtsZ GTPase" evidence="7">
    <location>
        <begin position="14"/>
        <end position="207"/>
    </location>
</feature>
<keyword evidence="4" id="KW-0963">Cytoplasm</keyword>
<dbReference type="GO" id="GO:0043093">
    <property type="term" value="P:FtsZ-dependent cytokinesis"/>
    <property type="evidence" value="ECO:0007669"/>
    <property type="project" value="UniProtKB-UniRule"/>
</dbReference>
<proteinExistence type="inferred from homology"/>
<dbReference type="GO" id="GO:0005525">
    <property type="term" value="F:GTP binding"/>
    <property type="evidence" value="ECO:0007669"/>
    <property type="project" value="UniProtKB-UniRule"/>
</dbReference>
<comment type="function">
    <text evidence="4 6">Essential cell division protein that forms a contractile ring structure (Z ring) at the future cell division site. The regulation of the ring assembly controls the timing and the location of cell division. One of the functions of the FtsZ ring is to recruit other cell division proteins to the septum to produce a new cell wall between the dividing cells. Binds GTP and shows GTPase activity.</text>
</comment>
<dbReference type="InterPro" id="IPR045061">
    <property type="entry name" value="FtsZ/CetZ"/>
</dbReference>
<feature type="binding site" evidence="4">
    <location>
        <position position="189"/>
    </location>
    <ligand>
        <name>GTP</name>
        <dbReference type="ChEBI" id="CHEBI:37565"/>
    </ligand>
</feature>
<organism evidence="9 10">
    <name type="scientific">Mucinivorans hirudinis</name>
    <dbReference type="NCBI Taxonomy" id="1433126"/>
    <lineage>
        <taxon>Bacteria</taxon>
        <taxon>Pseudomonadati</taxon>
        <taxon>Bacteroidota</taxon>
        <taxon>Bacteroidia</taxon>
        <taxon>Bacteroidales</taxon>
        <taxon>Rikenellaceae</taxon>
        <taxon>Mucinivorans</taxon>
    </lineage>
</organism>
<evidence type="ECO:0000313" key="10">
    <source>
        <dbReference type="Proteomes" id="UP000027616"/>
    </source>
</evidence>
<dbReference type="SUPFAM" id="SSF55307">
    <property type="entry name" value="Tubulin C-terminal domain-like"/>
    <property type="match status" value="1"/>
</dbReference>
<protein>
    <recommendedName>
        <fullName evidence="4 5">Cell division protein FtsZ</fullName>
    </recommendedName>
</protein>
<gene>
    <name evidence="4" type="primary">ftsZ</name>
    <name evidence="9" type="ORF">BN938_0952</name>
</gene>
<keyword evidence="9" id="KW-0378">Hydrolase</keyword>